<dbReference type="GO" id="GO:0005509">
    <property type="term" value="F:calcium ion binding"/>
    <property type="evidence" value="ECO:0007669"/>
    <property type="project" value="InterPro"/>
</dbReference>
<evidence type="ECO:0008006" key="4">
    <source>
        <dbReference type="Google" id="ProtNLM"/>
    </source>
</evidence>
<proteinExistence type="predicted"/>
<reference evidence="2 3" key="1">
    <citation type="submission" date="2018-07" db="EMBL/GenBank/DDBJ databases">
        <title>Genomic Encyclopedia of Type Strains, Phase IV (KMG-IV): sequencing the most valuable type-strain genomes for metagenomic binning, comparative biology and taxonomic classification.</title>
        <authorList>
            <person name="Goeker M."/>
        </authorList>
    </citation>
    <scope>NUCLEOTIDE SEQUENCE [LARGE SCALE GENOMIC DNA]</scope>
    <source>
        <strain evidence="2 3">DSM 101478</strain>
    </source>
</reference>
<feature type="region of interest" description="Disordered" evidence="1">
    <location>
        <begin position="24"/>
        <end position="54"/>
    </location>
</feature>
<evidence type="ECO:0000313" key="3">
    <source>
        <dbReference type="Proteomes" id="UP000255317"/>
    </source>
</evidence>
<gene>
    <name evidence="2" type="ORF">C8D94_1202</name>
</gene>
<name>A0A370Q2E2_9FLAO</name>
<dbReference type="InterPro" id="IPR028974">
    <property type="entry name" value="TSP_type-3_rpt"/>
</dbReference>
<feature type="non-terminal residue" evidence="2">
    <location>
        <position position="54"/>
    </location>
</feature>
<comment type="caution">
    <text evidence="2">The sequence shown here is derived from an EMBL/GenBank/DDBJ whole genome shotgun (WGS) entry which is preliminary data.</text>
</comment>
<protein>
    <recommendedName>
        <fullName evidence="4">Thrombospondin type 3 repeat-containing protein</fullName>
    </recommendedName>
</protein>
<organism evidence="2 3">
    <name type="scientific">Marinirhabdus gelatinilytica</name>
    <dbReference type="NCBI Taxonomy" id="1703343"/>
    <lineage>
        <taxon>Bacteria</taxon>
        <taxon>Pseudomonadati</taxon>
        <taxon>Bacteroidota</taxon>
        <taxon>Flavobacteriia</taxon>
        <taxon>Flavobacteriales</taxon>
        <taxon>Flavobacteriaceae</taxon>
    </lineage>
</organism>
<sequence>CTDGDGDGVCDTIDPAFDFDQDGVPNHFDLDADNDGIYDVTENNGTDTDNDGRA</sequence>
<dbReference type="AlphaFoldDB" id="A0A370Q2E2"/>
<evidence type="ECO:0000313" key="2">
    <source>
        <dbReference type="EMBL" id="RDK82535.1"/>
    </source>
</evidence>
<evidence type="ECO:0000256" key="1">
    <source>
        <dbReference type="SAM" id="MobiDB-lite"/>
    </source>
</evidence>
<dbReference type="EMBL" id="QRAO01000020">
    <property type="protein sequence ID" value="RDK82535.1"/>
    <property type="molecule type" value="Genomic_DNA"/>
</dbReference>
<feature type="non-terminal residue" evidence="2">
    <location>
        <position position="1"/>
    </location>
</feature>
<keyword evidence="3" id="KW-1185">Reference proteome</keyword>
<dbReference type="SUPFAM" id="SSF103647">
    <property type="entry name" value="TSP type-3 repeat"/>
    <property type="match status" value="1"/>
</dbReference>
<dbReference type="Proteomes" id="UP000255317">
    <property type="component" value="Unassembled WGS sequence"/>
</dbReference>
<accession>A0A370Q2E2</accession>